<accession>A0A4Q1RHT4</accession>
<dbReference type="OrthoDB" id="9775607at2"/>
<feature type="domain" description="Adenine deaminase C-terminal" evidence="8">
    <location>
        <begin position="401"/>
        <end position="564"/>
    </location>
</feature>
<evidence type="ECO:0000256" key="1">
    <source>
        <dbReference type="ARBA" id="ARBA00006773"/>
    </source>
</evidence>
<dbReference type="InterPro" id="IPR011059">
    <property type="entry name" value="Metal-dep_hydrolase_composite"/>
</dbReference>
<reference evidence="9 10" key="1">
    <citation type="submission" date="2019-01" db="EMBL/GenBank/DDBJ databases">
        <title>Blautia sp. nov. KGMB01111 isolated human feces.</title>
        <authorList>
            <person name="Park J.-E."/>
            <person name="Kim J.-S."/>
            <person name="Park S.-H."/>
        </authorList>
    </citation>
    <scope>NUCLEOTIDE SEQUENCE [LARGE SCALE GENOMIC DNA]</scope>
    <source>
        <strain evidence="9 10">KGMB01111</strain>
    </source>
</reference>
<comment type="catalytic activity">
    <reaction evidence="5 6">
        <text>adenine + H2O + H(+) = hypoxanthine + NH4(+)</text>
        <dbReference type="Rhea" id="RHEA:23688"/>
        <dbReference type="ChEBI" id="CHEBI:15377"/>
        <dbReference type="ChEBI" id="CHEBI:15378"/>
        <dbReference type="ChEBI" id="CHEBI:16708"/>
        <dbReference type="ChEBI" id="CHEBI:17368"/>
        <dbReference type="ChEBI" id="CHEBI:28938"/>
        <dbReference type="EC" id="3.5.4.2"/>
    </reaction>
</comment>
<name>A0A4Q1RHT4_9FIRM</name>
<dbReference type="InterPro" id="IPR032466">
    <property type="entry name" value="Metal_Hydrolase"/>
</dbReference>
<proteinExistence type="inferred from homology"/>
<dbReference type="InterPro" id="IPR026912">
    <property type="entry name" value="Adenine_deam_C"/>
</dbReference>
<dbReference type="InterPro" id="IPR006679">
    <property type="entry name" value="Adenine_deam"/>
</dbReference>
<dbReference type="Proteomes" id="UP000290106">
    <property type="component" value="Unassembled WGS sequence"/>
</dbReference>
<evidence type="ECO:0000256" key="2">
    <source>
        <dbReference type="ARBA" id="ARBA00012782"/>
    </source>
</evidence>
<protein>
    <recommendedName>
        <fullName evidence="2 6">Adenine deaminase</fullName>
        <shortName evidence="6">Adenase</shortName>
        <shortName evidence="6">Adenine aminase</shortName>
        <ecNumber evidence="2 6">3.5.4.2</ecNumber>
    </recommendedName>
</protein>
<dbReference type="HAMAP" id="MF_01518">
    <property type="entry name" value="Adenine_deamin"/>
    <property type="match status" value="1"/>
</dbReference>
<dbReference type="EMBL" id="SDKC01000001">
    <property type="protein sequence ID" value="RXS75223.1"/>
    <property type="molecule type" value="Genomic_DNA"/>
</dbReference>
<dbReference type="GO" id="GO:0006146">
    <property type="term" value="P:adenine catabolic process"/>
    <property type="evidence" value="ECO:0007669"/>
    <property type="project" value="InterPro"/>
</dbReference>
<evidence type="ECO:0000256" key="6">
    <source>
        <dbReference type="HAMAP-Rule" id="MF_01518"/>
    </source>
</evidence>
<comment type="caution">
    <text evidence="9">The sequence shown here is derived from an EMBL/GenBank/DDBJ whole genome shotgun (WGS) entry which is preliminary data.</text>
</comment>
<dbReference type="SUPFAM" id="SSF51338">
    <property type="entry name" value="Composite domain of metallo-dependent hydrolases"/>
    <property type="match status" value="1"/>
</dbReference>
<evidence type="ECO:0000256" key="4">
    <source>
        <dbReference type="ARBA" id="ARBA00023211"/>
    </source>
</evidence>
<evidence type="ECO:0000259" key="8">
    <source>
        <dbReference type="Pfam" id="PF13382"/>
    </source>
</evidence>
<keyword evidence="10" id="KW-1185">Reference proteome</keyword>
<evidence type="ECO:0000256" key="3">
    <source>
        <dbReference type="ARBA" id="ARBA00022801"/>
    </source>
</evidence>
<keyword evidence="3 6" id="KW-0378">Hydrolase</keyword>
<dbReference type="AlphaFoldDB" id="A0A4Q1RHT4"/>
<gene>
    <name evidence="6" type="primary">ade</name>
    <name evidence="9" type="ORF">ETP43_08320</name>
</gene>
<sequence>MEKIQLLIKHAKVFNSYLKKFIDADVSVKDGKFYYIDRKHENLFDAEHTIDADGQYMIPGMVDIHMHIESSMTTPGSFGNCAAKNGVTTVVSEPHEMANVKGVRGILEMISAAKDAPIDIFYGIPSSVPSTSEKLETTGGVIDFEAMKHLLGEKDVVCVGEIMNYREIIQENHLEITKFLDYLRQEHPGYVIEGHCPSLMDLDLAKFLYLGINGDHTEHTLEEVKQRIENGMFFEIQDKMLKPEVLSYICENHLFEYCSFVTDDTMADVLYEQGHLNTVVQKAIEMGFPKEQAIYCATYTPCQRMHFYDRGVIAPGKLADFILLKDPAKLLEPETVFKNGISIYKKEDRQAFPVEPYAFPEDFYHSVSIPEVTLSDFDVKVPVEEGEVTVRAMEVHPDRTQTTEKLVTMQVKEHKICWQKSGCLLAMVLERHGKNGNIGYGFLTGSCQREGTVATTFFHDHHNLFVAGNDPEDMLFAVQRIGELQGGFLTVKDGQILSELALPVCGILSEASIEATGSALKEVRESLIDLGYEHHNPIMSVGTLGLPVSPALKLTDHGLIDVKRGEIVPLVLSCS</sequence>
<dbReference type="RefSeq" id="WP_129257729.1">
    <property type="nucleotide sequence ID" value="NZ_SDKC01000001.1"/>
</dbReference>
<dbReference type="InterPro" id="IPR006680">
    <property type="entry name" value="Amidohydro-rel"/>
</dbReference>
<evidence type="ECO:0000313" key="10">
    <source>
        <dbReference type="Proteomes" id="UP000290106"/>
    </source>
</evidence>
<dbReference type="PANTHER" id="PTHR11113:SF2">
    <property type="entry name" value="ADENINE DEAMINASE"/>
    <property type="match status" value="1"/>
</dbReference>
<keyword evidence="4 6" id="KW-0464">Manganese</keyword>
<dbReference type="GO" id="GO:0000034">
    <property type="term" value="F:adenine deaminase activity"/>
    <property type="evidence" value="ECO:0007669"/>
    <property type="project" value="UniProtKB-UniRule"/>
</dbReference>
<dbReference type="SUPFAM" id="SSF51556">
    <property type="entry name" value="Metallo-dependent hydrolases"/>
    <property type="match status" value="1"/>
</dbReference>
<evidence type="ECO:0000313" key="9">
    <source>
        <dbReference type="EMBL" id="RXS75223.1"/>
    </source>
</evidence>
<dbReference type="Gene3D" id="3.20.20.140">
    <property type="entry name" value="Metal-dependent hydrolases"/>
    <property type="match status" value="1"/>
</dbReference>
<dbReference type="PANTHER" id="PTHR11113">
    <property type="entry name" value="N-ACETYLGLUCOSAMINE-6-PHOSPHATE DEACETYLASE"/>
    <property type="match status" value="1"/>
</dbReference>
<organism evidence="9 10">
    <name type="scientific">Blautia faecicola</name>
    <dbReference type="NCBI Taxonomy" id="2509240"/>
    <lineage>
        <taxon>Bacteria</taxon>
        <taxon>Bacillati</taxon>
        <taxon>Bacillota</taxon>
        <taxon>Clostridia</taxon>
        <taxon>Lachnospirales</taxon>
        <taxon>Lachnospiraceae</taxon>
        <taxon>Blautia</taxon>
    </lineage>
</organism>
<evidence type="ECO:0000256" key="5">
    <source>
        <dbReference type="ARBA" id="ARBA00047720"/>
    </source>
</evidence>
<dbReference type="Pfam" id="PF01979">
    <property type="entry name" value="Amidohydro_1"/>
    <property type="match status" value="1"/>
</dbReference>
<dbReference type="Gene3D" id="2.30.40.10">
    <property type="entry name" value="Urease, subunit C, domain 1"/>
    <property type="match status" value="1"/>
</dbReference>
<evidence type="ECO:0000259" key="7">
    <source>
        <dbReference type="Pfam" id="PF01979"/>
    </source>
</evidence>
<dbReference type="Pfam" id="PF13382">
    <property type="entry name" value="Adenine_deam_C"/>
    <property type="match status" value="1"/>
</dbReference>
<dbReference type="EC" id="3.5.4.2" evidence="2 6"/>
<feature type="domain" description="Amidohydrolase-related" evidence="7">
    <location>
        <begin position="56"/>
        <end position="340"/>
    </location>
</feature>
<comment type="similarity">
    <text evidence="1 6">Belongs to the metallo-dependent hydrolases superfamily. Adenine deaminase family.</text>
</comment>
<comment type="cofactor">
    <cofactor evidence="6">
        <name>Mn(2+)</name>
        <dbReference type="ChEBI" id="CHEBI:29035"/>
    </cofactor>
</comment>